<dbReference type="InterPro" id="IPR013766">
    <property type="entry name" value="Thioredoxin_domain"/>
</dbReference>
<dbReference type="CDD" id="cd03017">
    <property type="entry name" value="PRX_BCP"/>
    <property type="match status" value="1"/>
</dbReference>
<dbReference type="KEGG" id="mes:Meso_1787"/>
<dbReference type="GO" id="GO:0045454">
    <property type="term" value="P:cell redox homeostasis"/>
    <property type="evidence" value="ECO:0007669"/>
    <property type="project" value="TreeGrafter"/>
</dbReference>
<gene>
    <name evidence="15" type="ordered locus">Meso_1787</name>
</gene>
<dbReference type="InterPro" id="IPR000866">
    <property type="entry name" value="AhpC/TSA"/>
</dbReference>
<dbReference type="GO" id="GO:0005737">
    <property type="term" value="C:cytoplasm"/>
    <property type="evidence" value="ECO:0007669"/>
    <property type="project" value="TreeGrafter"/>
</dbReference>
<dbReference type="GO" id="GO:0008379">
    <property type="term" value="F:thioredoxin peroxidase activity"/>
    <property type="evidence" value="ECO:0007669"/>
    <property type="project" value="TreeGrafter"/>
</dbReference>
<evidence type="ECO:0000256" key="1">
    <source>
        <dbReference type="ARBA" id="ARBA00003330"/>
    </source>
</evidence>
<evidence type="ECO:0000259" key="14">
    <source>
        <dbReference type="PROSITE" id="PS51352"/>
    </source>
</evidence>
<keyword evidence="8" id="KW-0676">Redox-active center</keyword>
<evidence type="ECO:0000256" key="5">
    <source>
        <dbReference type="ARBA" id="ARBA00022862"/>
    </source>
</evidence>
<evidence type="ECO:0000256" key="13">
    <source>
        <dbReference type="PIRSR" id="PIRSR000239-1"/>
    </source>
</evidence>
<dbReference type="PROSITE" id="PS51352">
    <property type="entry name" value="THIOREDOXIN_2"/>
    <property type="match status" value="1"/>
</dbReference>
<evidence type="ECO:0000256" key="6">
    <source>
        <dbReference type="ARBA" id="ARBA00023002"/>
    </source>
</evidence>
<comment type="similarity">
    <text evidence="10">Belongs to the peroxiredoxin family. BCP/PrxQ subfamily.</text>
</comment>
<comment type="catalytic activity">
    <reaction evidence="12">
        <text>a hydroperoxide + [thioredoxin]-dithiol = an alcohol + [thioredoxin]-disulfide + H2O</text>
        <dbReference type="Rhea" id="RHEA:62620"/>
        <dbReference type="Rhea" id="RHEA-COMP:10698"/>
        <dbReference type="Rhea" id="RHEA-COMP:10700"/>
        <dbReference type="ChEBI" id="CHEBI:15377"/>
        <dbReference type="ChEBI" id="CHEBI:29950"/>
        <dbReference type="ChEBI" id="CHEBI:30879"/>
        <dbReference type="ChEBI" id="CHEBI:35924"/>
        <dbReference type="ChEBI" id="CHEBI:50058"/>
        <dbReference type="EC" id="1.11.1.24"/>
    </reaction>
</comment>
<dbReference type="AlphaFoldDB" id="Q11HE4"/>
<evidence type="ECO:0000256" key="2">
    <source>
        <dbReference type="ARBA" id="ARBA00011245"/>
    </source>
</evidence>
<dbReference type="Gene3D" id="3.40.30.10">
    <property type="entry name" value="Glutaredoxin"/>
    <property type="match status" value="1"/>
</dbReference>
<dbReference type="InterPro" id="IPR024706">
    <property type="entry name" value="Peroxiredoxin_AhpC-typ"/>
</dbReference>
<accession>Q11HE4</accession>
<evidence type="ECO:0000256" key="7">
    <source>
        <dbReference type="ARBA" id="ARBA00023157"/>
    </source>
</evidence>
<dbReference type="FunFam" id="3.40.30.10:FF:000007">
    <property type="entry name" value="Thioredoxin-dependent thiol peroxidase"/>
    <property type="match status" value="1"/>
</dbReference>
<dbReference type="OrthoDB" id="9812811at2"/>
<comment type="subunit">
    <text evidence="2">Monomer.</text>
</comment>
<dbReference type="InterPro" id="IPR050924">
    <property type="entry name" value="Peroxiredoxin_BCP/PrxQ"/>
</dbReference>
<evidence type="ECO:0000313" key="15">
    <source>
        <dbReference type="EMBL" id="ABG63181.1"/>
    </source>
</evidence>
<proteinExistence type="inferred from homology"/>
<feature type="active site" description="Cysteine sulfenic acid (-SOH) intermediate; for peroxidase activity" evidence="13">
    <location>
        <position position="46"/>
    </location>
</feature>
<dbReference type="Pfam" id="PF00578">
    <property type="entry name" value="AhpC-TSA"/>
    <property type="match status" value="1"/>
</dbReference>
<dbReference type="EC" id="1.11.1.24" evidence="3"/>
<keyword evidence="5" id="KW-0049">Antioxidant</keyword>
<organism evidence="15">
    <name type="scientific">Chelativorans sp. (strain BNC1)</name>
    <dbReference type="NCBI Taxonomy" id="266779"/>
    <lineage>
        <taxon>Bacteria</taxon>
        <taxon>Pseudomonadati</taxon>
        <taxon>Pseudomonadota</taxon>
        <taxon>Alphaproteobacteria</taxon>
        <taxon>Hyphomicrobiales</taxon>
        <taxon>Phyllobacteriaceae</taxon>
        <taxon>Chelativorans</taxon>
    </lineage>
</organism>
<dbReference type="PIRSF" id="PIRSF000239">
    <property type="entry name" value="AHPC"/>
    <property type="match status" value="1"/>
</dbReference>
<dbReference type="GO" id="GO:0034599">
    <property type="term" value="P:cellular response to oxidative stress"/>
    <property type="evidence" value="ECO:0007669"/>
    <property type="project" value="TreeGrafter"/>
</dbReference>
<dbReference type="HOGENOM" id="CLU_042529_14_1_5"/>
<dbReference type="InterPro" id="IPR036249">
    <property type="entry name" value="Thioredoxin-like_sf"/>
</dbReference>
<protein>
    <recommendedName>
        <fullName evidence="3">thioredoxin-dependent peroxiredoxin</fullName>
        <ecNumber evidence="3">1.11.1.24</ecNumber>
    </recommendedName>
    <alternativeName>
        <fullName evidence="9">Thioredoxin peroxidase</fullName>
    </alternativeName>
    <alternativeName>
        <fullName evidence="11">Thioredoxin-dependent peroxiredoxin Bcp</fullName>
    </alternativeName>
</protein>
<feature type="domain" description="Thioredoxin" evidence="14">
    <location>
        <begin position="4"/>
        <end position="157"/>
    </location>
</feature>
<dbReference type="EMBL" id="CP000390">
    <property type="protein sequence ID" value="ABG63181.1"/>
    <property type="molecule type" value="Genomic_DNA"/>
</dbReference>
<dbReference type="PANTHER" id="PTHR42801">
    <property type="entry name" value="THIOREDOXIN-DEPENDENT PEROXIDE REDUCTASE"/>
    <property type="match status" value="1"/>
</dbReference>
<evidence type="ECO:0000256" key="3">
    <source>
        <dbReference type="ARBA" id="ARBA00013017"/>
    </source>
</evidence>
<reference evidence="15" key="1">
    <citation type="submission" date="2006-06" db="EMBL/GenBank/DDBJ databases">
        <title>Complete sequence of chromosome of Chelativorans sp. BNC1.</title>
        <authorList>
            <consortium name="US DOE Joint Genome Institute"/>
            <person name="Copeland A."/>
            <person name="Lucas S."/>
            <person name="Lapidus A."/>
            <person name="Barry K."/>
            <person name="Detter J.C."/>
            <person name="Glavina del Rio T."/>
            <person name="Hammon N."/>
            <person name="Israni S."/>
            <person name="Dalin E."/>
            <person name="Tice H."/>
            <person name="Pitluck S."/>
            <person name="Chertkov O."/>
            <person name="Brettin T."/>
            <person name="Bruce D."/>
            <person name="Han C."/>
            <person name="Tapia R."/>
            <person name="Gilna P."/>
            <person name="Schmutz J."/>
            <person name="Larimer F."/>
            <person name="Land M."/>
            <person name="Hauser L."/>
            <person name="Kyrpides N."/>
            <person name="Mikhailova N."/>
            <person name="Richardson P."/>
        </authorList>
    </citation>
    <scope>NUCLEOTIDE SEQUENCE</scope>
    <source>
        <strain evidence="15">BNC1</strain>
    </source>
</reference>
<keyword evidence="7" id="KW-1015">Disulfide bond</keyword>
<evidence type="ECO:0000256" key="4">
    <source>
        <dbReference type="ARBA" id="ARBA00022559"/>
    </source>
</evidence>
<name>Q11HE4_CHESB</name>
<comment type="function">
    <text evidence="1">Thiol-specific peroxidase that catalyzes the reduction of hydrogen peroxide and organic hydroperoxides to water and alcohols, respectively. Plays a role in cell protection against oxidative stress by detoxifying peroxides and as sensor of hydrogen peroxide-mediated signaling events.</text>
</comment>
<evidence type="ECO:0000256" key="9">
    <source>
        <dbReference type="ARBA" id="ARBA00032824"/>
    </source>
</evidence>
<dbReference type="PANTHER" id="PTHR42801:SF4">
    <property type="entry name" value="AHPC_TSA FAMILY PROTEIN"/>
    <property type="match status" value="1"/>
</dbReference>
<evidence type="ECO:0000256" key="11">
    <source>
        <dbReference type="ARBA" id="ARBA00042639"/>
    </source>
</evidence>
<evidence type="ECO:0000256" key="10">
    <source>
        <dbReference type="ARBA" id="ARBA00038489"/>
    </source>
</evidence>
<dbReference type="STRING" id="266779.Meso_1787"/>
<keyword evidence="6" id="KW-0560">Oxidoreductase</keyword>
<evidence type="ECO:0000256" key="12">
    <source>
        <dbReference type="ARBA" id="ARBA00049091"/>
    </source>
</evidence>
<keyword evidence="4" id="KW-0575">Peroxidase</keyword>
<sequence>MAIVEKGDIAPDFELPQDGGRTFRLSSLRGKPVVLYFYPKDDTSGCTAQAIEFSARKDEFEALGISIVGLSPDTVKSHDKFKAKHDISISLVADPEKKVVQDYGVWVEKSMYGRKYMGVERSTFLLDAEGRIAELWRKVQLKGHVDAVLKAAKALRDS</sequence>
<dbReference type="SUPFAM" id="SSF52833">
    <property type="entry name" value="Thioredoxin-like"/>
    <property type="match status" value="1"/>
</dbReference>
<dbReference type="eggNOG" id="COG1225">
    <property type="taxonomic scope" value="Bacteria"/>
</dbReference>
<evidence type="ECO:0000256" key="8">
    <source>
        <dbReference type="ARBA" id="ARBA00023284"/>
    </source>
</evidence>